<reference evidence="3" key="1">
    <citation type="submission" date="2007-10" db="EMBL/GenBank/DDBJ databases">
        <title>Complete genome of Alkaliphilus oremlandii OhILAs.</title>
        <authorList>
            <person name="Copeland A."/>
            <person name="Lucas S."/>
            <person name="Lapidus A."/>
            <person name="Barry K."/>
            <person name="Detter J.C."/>
            <person name="Glavina del Rio T."/>
            <person name="Hammon N."/>
            <person name="Israni S."/>
            <person name="Dalin E."/>
            <person name="Tice H."/>
            <person name="Pitluck S."/>
            <person name="Chain P."/>
            <person name="Malfatti S."/>
            <person name="Shin M."/>
            <person name="Vergez L."/>
            <person name="Schmutz J."/>
            <person name="Larimer F."/>
            <person name="Land M."/>
            <person name="Hauser L."/>
            <person name="Kyrpides N."/>
            <person name="Mikhailova N."/>
            <person name="Stolz J.F."/>
            <person name="Dawson A."/>
            <person name="Fisher E."/>
            <person name="Crable B."/>
            <person name="Perera E."/>
            <person name="Lisak J."/>
            <person name="Ranganathan M."/>
            <person name="Basu P."/>
            <person name="Richardson P."/>
        </authorList>
    </citation>
    <scope>NUCLEOTIDE SEQUENCE [LARGE SCALE GENOMIC DNA]</scope>
    <source>
        <strain evidence="3">OhILAs</strain>
    </source>
</reference>
<dbReference type="eggNOG" id="COG1484">
    <property type="taxonomic scope" value="Bacteria"/>
</dbReference>
<dbReference type="KEGG" id="aoe:Clos_1054"/>
<dbReference type="HOGENOM" id="CLU_062999_4_0_9"/>
<evidence type="ECO:0000259" key="1">
    <source>
        <dbReference type="Pfam" id="PF01695"/>
    </source>
</evidence>
<dbReference type="SUPFAM" id="SSF52540">
    <property type="entry name" value="P-loop containing nucleoside triphosphate hydrolases"/>
    <property type="match status" value="1"/>
</dbReference>
<dbReference type="Gene3D" id="3.40.50.300">
    <property type="entry name" value="P-loop containing nucleotide triphosphate hydrolases"/>
    <property type="match status" value="1"/>
</dbReference>
<dbReference type="GO" id="GO:0006260">
    <property type="term" value="P:DNA replication"/>
    <property type="evidence" value="ECO:0007669"/>
    <property type="project" value="TreeGrafter"/>
</dbReference>
<proteinExistence type="predicted"/>
<evidence type="ECO:0000313" key="3">
    <source>
        <dbReference type="Proteomes" id="UP000000269"/>
    </source>
</evidence>
<dbReference type="EMBL" id="CP000853">
    <property type="protein sequence ID" value="ABW18601.1"/>
    <property type="molecule type" value="Genomic_DNA"/>
</dbReference>
<protein>
    <recommendedName>
        <fullName evidence="1">IstB-like ATP-binding domain-containing protein</fullName>
    </recommendedName>
</protein>
<dbReference type="InterPro" id="IPR027417">
    <property type="entry name" value="P-loop_NTPase"/>
</dbReference>
<dbReference type="AlphaFoldDB" id="A8MGQ7"/>
<dbReference type="GO" id="GO:0005524">
    <property type="term" value="F:ATP binding"/>
    <property type="evidence" value="ECO:0007669"/>
    <property type="project" value="InterPro"/>
</dbReference>
<dbReference type="Proteomes" id="UP000000269">
    <property type="component" value="Chromosome"/>
</dbReference>
<dbReference type="NCBIfam" id="NF005378">
    <property type="entry name" value="PRK06921.1"/>
    <property type="match status" value="1"/>
</dbReference>
<accession>A8MGQ7</accession>
<organism evidence="2 3">
    <name type="scientific">Alkaliphilus oremlandii (strain OhILAs)</name>
    <name type="common">Clostridium oremlandii (strain OhILAs)</name>
    <dbReference type="NCBI Taxonomy" id="350688"/>
    <lineage>
        <taxon>Bacteria</taxon>
        <taxon>Bacillati</taxon>
        <taxon>Bacillota</taxon>
        <taxon>Clostridia</taxon>
        <taxon>Peptostreptococcales</taxon>
        <taxon>Natronincolaceae</taxon>
        <taxon>Alkaliphilus</taxon>
    </lineage>
</organism>
<keyword evidence="3" id="KW-1185">Reference proteome</keyword>
<dbReference type="CDD" id="cd00009">
    <property type="entry name" value="AAA"/>
    <property type="match status" value="1"/>
</dbReference>
<dbReference type="PANTHER" id="PTHR30050">
    <property type="entry name" value="CHROMOSOMAL REPLICATION INITIATOR PROTEIN DNAA"/>
    <property type="match status" value="1"/>
</dbReference>
<name>A8MGQ7_ALKOO</name>
<feature type="domain" description="IstB-like ATP-binding" evidence="1">
    <location>
        <begin position="94"/>
        <end position="200"/>
    </location>
</feature>
<dbReference type="Pfam" id="PF01695">
    <property type="entry name" value="IstB_IS21"/>
    <property type="match status" value="1"/>
</dbReference>
<dbReference type="InterPro" id="IPR002611">
    <property type="entry name" value="IstB_ATP-bd"/>
</dbReference>
<sequence>MIKVNGFTTDEEKHYDCPICKDLEYIIEGNRARDCKCREAKNYQRILVRSGISKAFQQKSFSNFSLKGKSKVLIAAKEMAENYVKNFHDIKKNKHHSVAFLGQVGSGKTHLSIAIANDLMKENVGVLYMQYREAMTGLKQNIMDEAYYQNEIAKYKTATVLLIDDLYKGKISPTDHNIMFEIINYRYLKGAPVIISSEYRVEELLAFDEAIGSRMIEMCRGRIIEFEGIDLNHRLAL</sequence>
<evidence type="ECO:0000313" key="2">
    <source>
        <dbReference type="EMBL" id="ABW18601.1"/>
    </source>
</evidence>
<gene>
    <name evidence="2" type="ordered locus">Clos_1054</name>
</gene>
<dbReference type="STRING" id="350688.Clos_1054"/>
<dbReference type="PANTHER" id="PTHR30050:SF10">
    <property type="entry name" value="PHAGE-LIKE ELEMENT PBSX PROTEIN XKDC"/>
    <property type="match status" value="1"/>
</dbReference>
<dbReference type="RefSeq" id="WP_012158913.1">
    <property type="nucleotide sequence ID" value="NC_009922.1"/>
</dbReference>